<evidence type="ECO:0000313" key="5">
    <source>
        <dbReference type="Proteomes" id="UP000231157"/>
    </source>
</evidence>
<gene>
    <name evidence="4" type="ORF">COU07_00790</name>
</gene>
<feature type="domain" description="SCP" evidence="3">
    <location>
        <begin position="80"/>
        <end position="194"/>
    </location>
</feature>
<protein>
    <recommendedName>
        <fullName evidence="3">SCP domain-containing protein</fullName>
    </recommendedName>
</protein>
<dbReference type="AlphaFoldDB" id="A0A2H0USN7"/>
<name>A0A2H0USN7_9BACT</name>
<comment type="caution">
    <text evidence="4">The sequence shown here is derived from an EMBL/GenBank/DDBJ whole genome shotgun (WGS) entry which is preliminary data.</text>
</comment>
<evidence type="ECO:0000256" key="2">
    <source>
        <dbReference type="SAM" id="Phobius"/>
    </source>
</evidence>
<feature type="coiled-coil region" evidence="1">
    <location>
        <begin position="209"/>
        <end position="268"/>
    </location>
</feature>
<dbReference type="Proteomes" id="UP000231157">
    <property type="component" value="Unassembled WGS sequence"/>
</dbReference>
<keyword evidence="2" id="KW-0472">Membrane</keyword>
<dbReference type="Pfam" id="PF00188">
    <property type="entry name" value="CAP"/>
    <property type="match status" value="1"/>
</dbReference>
<dbReference type="CDD" id="cd05379">
    <property type="entry name" value="CAP_bacterial"/>
    <property type="match status" value="1"/>
</dbReference>
<keyword evidence="1" id="KW-0175">Coiled coil</keyword>
<organism evidence="4 5">
    <name type="scientific">Candidatus Harrisonbacteria bacterium CG10_big_fil_rev_8_21_14_0_10_40_38</name>
    <dbReference type="NCBI Taxonomy" id="1974583"/>
    <lineage>
        <taxon>Bacteria</taxon>
        <taxon>Candidatus Harrisoniibacteriota</taxon>
    </lineage>
</organism>
<dbReference type="InterPro" id="IPR014044">
    <property type="entry name" value="CAP_dom"/>
</dbReference>
<reference evidence="5" key="1">
    <citation type="submission" date="2017-09" db="EMBL/GenBank/DDBJ databases">
        <title>Depth-based differentiation of microbial function through sediment-hosted aquifers and enrichment of novel symbionts in the deep terrestrial subsurface.</title>
        <authorList>
            <person name="Probst A.J."/>
            <person name="Ladd B."/>
            <person name="Jarett J.K."/>
            <person name="Geller-Mcgrath D.E."/>
            <person name="Sieber C.M.K."/>
            <person name="Emerson J.B."/>
            <person name="Anantharaman K."/>
            <person name="Thomas B.C."/>
            <person name="Malmstrom R."/>
            <person name="Stieglmeier M."/>
            <person name="Klingl A."/>
            <person name="Woyke T."/>
            <person name="Ryan C.M."/>
            <person name="Banfield J.F."/>
        </authorList>
    </citation>
    <scope>NUCLEOTIDE SEQUENCE [LARGE SCALE GENOMIC DNA]</scope>
</reference>
<evidence type="ECO:0000313" key="4">
    <source>
        <dbReference type="EMBL" id="PIR89422.1"/>
    </source>
</evidence>
<sequence>MTNFLKKLFFIIFIAVSIGVFLFILKNTDDVAKNVNEKVIPEIKNITTNVEERIKSAPPLRAIKEAISKTELTINGVIQFTNDARTNDRKKILEENQLLDLAAQSKVNDMFEKQYFEHVGPDGRDVSDWTHDAGYEYISIGENLALGNFEGDKDLVDAWLASPGHRENILNSGFTEIGVAVKEGFYESKKTWLAVQVFGRPASDCAKPSDDKKEQIESNEKKLDNIQIQINSKRQEIENSSRKWGASYNELVKEYNNLVNEYNSILDDLRILIDTYNTEVNTFNTCIKS</sequence>
<dbReference type="InterPro" id="IPR035940">
    <property type="entry name" value="CAP_sf"/>
</dbReference>
<feature type="transmembrane region" description="Helical" evidence="2">
    <location>
        <begin position="7"/>
        <end position="25"/>
    </location>
</feature>
<dbReference type="PANTHER" id="PTHR31157:SF1">
    <property type="entry name" value="SCP DOMAIN-CONTAINING PROTEIN"/>
    <property type="match status" value="1"/>
</dbReference>
<keyword evidence="2" id="KW-1133">Transmembrane helix</keyword>
<dbReference type="PANTHER" id="PTHR31157">
    <property type="entry name" value="SCP DOMAIN-CONTAINING PROTEIN"/>
    <property type="match status" value="1"/>
</dbReference>
<evidence type="ECO:0000259" key="3">
    <source>
        <dbReference type="Pfam" id="PF00188"/>
    </source>
</evidence>
<dbReference type="Gene3D" id="3.40.33.10">
    <property type="entry name" value="CAP"/>
    <property type="match status" value="1"/>
</dbReference>
<dbReference type="SUPFAM" id="SSF55797">
    <property type="entry name" value="PR-1-like"/>
    <property type="match status" value="1"/>
</dbReference>
<keyword evidence="2" id="KW-0812">Transmembrane</keyword>
<proteinExistence type="predicted"/>
<evidence type="ECO:0000256" key="1">
    <source>
        <dbReference type="SAM" id="Coils"/>
    </source>
</evidence>
<accession>A0A2H0USN7</accession>
<dbReference type="EMBL" id="PFAZ01000001">
    <property type="protein sequence ID" value="PIR89422.1"/>
    <property type="molecule type" value="Genomic_DNA"/>
</dbReference>